<name>A0A084VBD5_ANOSI</name>
<dbReference type="EMBL" id="KE524357">
    <property type="protein sequence ID" value="KFB35279.1"/>
    <property type="molecule type" value="Genomic_DNA"/>
</dbReference>
<protein>
    <submittedName>
        <fullName evidence="1 2">IP10216p1</fullName>
    </submittedName>
</protein>
<dbReference type="AlphaFoldDB" id="A0A084VBD5"/>
<dbReference type="VEuPathDB" id="VectorBase:ASIC001469"/>
<keyword evidence="3" id="KW-1185">Reference proteome</keyword>
<evidence type="ECO:0000313" key="3">
    <source>
        <dbReference type="Proteomes" id="UP000030765"/>
    </source>
</evidence>
<gene>
    <name evidence="1" type="ORF">ZHAS_00001469</name>
</gene>
<accession>A0A084VBD5</accession>
<dbReference type="EMBL" id="ATLV01006400">
    <property type="status" value="NOT_ANNOTATED_CDS"/>
    <property type="molecule type" value="Genomic_DNA"/>
</dbReference>
<evidence type="ECO:0000313" key="2">
    <source>
        <dbReference type="EnsemblMetazoa" id="ASIC001469-PA"/>
    </source>
</evidence>
<sequence length="67" mass="7941">MFVESYTADQSNQAEHRLRVLHPMLRRHPRVRSVRGVHRIARESADPSRGVLLRYKRKADGYTQRNN</sequence>
<evidence type="ECO:0000313" key="1">
    <source>
        <dbReference type="EMBL" id="KFB35279.1"/>
    </source>
</evidence>
<dbReference type="EnsemblMetazoa" id="ASIC001469-RA">
    <property type="protein sequence ID" value="ASIC001469-PA"/>
    <property type="gene ID" value="ASIC001469"/>
</dbReference>
<reference evidence="2" key="2">
    <citation type="submission" date="2020-05" db="UniProtKB">
        <authorList>
            <consortium name="EnsemblMetazoa"/>
        </authorList>
    </citation>
    <scope>IDENTIFICATION</scope>
</reference>
<organism evidence="1">
    <name type="scientific">Anopheles sinensis</name>
    <name type="common">Mosquito</name>
    <dbReference type="NCBI Taxonomy" id="74873"/>
    <lineage>
        <taxon>Eukaryota</taxon>
        <taxon>Metazoa</taxon>
        <taxon>Ecdysozoa</taxon>
        <taxon>Arthropoda</taxon>
        <taxon>Hexapoda</taxon>
        <taxon>Insecta</taxon>
        <taxon>Pterygota</taxon>
        <taxon>Neoptera</taxon>
        <taxon>Endopterygota</taxon>
        <taxon>Diptera</taxon>
        <taxon>Nematocera</taxon>
        <taxon>Culicoidea</taxon>
        <taxon>Culicidae</taxon>
        <taxon>Anophelinae</taxon>
        <taxon>Anopheles</taxon>
    </lineage>
</organism>
<proteinExistence type="predicted"/>
<dbReference type="Proteomes" id="UP000030765">
    <property type="component" value="Unassembled WGS sequence"/>
</dbReference>
<reference evidence="1 3" key="1">
    <citation type="journal article" date="2014" name="BMC Genomics">
        <title>Genome sequence of Anopheles sinensis provides insight into genetics basis of mosquito competence for malaria parasites.</title>
        <authorList>
            <person name="Zhou D."/>
            <person name="Zhang D."/>
            <person name="Ding G."/>
            <person name="Shi L."/>
            <person name="Hou Q."/>
            <person name="Ye Y."/>
            <person name="Xu Y."/>
            <person name="Zhou H."/>
            <person name="Xiong C."/>
            <person name="Li S."/>
            <person name="Yu J."/>
            <person name="Hong S."/>
            <person name="Yu X."/>
            <person name="Zou P."/>
            <person name="Chen C."/>
            <person name="Chang X."/>
            <person name="Wang W."/>
            <person name="Lv Y."/>
            <person name="Sun Y."/>
            <person name="Ma L."/>
            <person name="Shen B."/>
            <person name="Zhu C."/>
        </authorList>
    </citation>
    <scope>NUCLEOTIDE SEQUENCE [LARGE SCALE GENOMIC DNA]</scope>
</reference>